<sequence length="738" mass="86688">MEHNESFRLSMLNFLEQCPSNLPIIASLGKKNCGKSSFMRFILHDNYDVQELNRKILDDPNSFSYKKYQDLVLVKMHDLESQDDRSENTLLRFSSCLALADILFLHISHTDLQNDTFIQTFASNYLQSVKTCLKYRQDLPNIIILVRDPQWLGIDPELYNEYKNIVELFLNKVNYIIDVLFRKFCLMFEEEAIKSSDNENEKKENIEAISKLREELPRYHLEINNFYVVYCQFDNQNNKPWYYGIEPCSIAEKDFQVCYFDELSQNILRTCHEKRQISDQYLSLNSTPISGIRNEMTNRIQIMLQNYSNQNPRRRIFEHIRTELKYNIFTKYKDESDCLKLLRYFTSLRKEIDKINTSIISTNKTKFTEIEIQQIRNKHQNEIERLISENIDDRELMISIIGYFKYITAITFANTFSVTPNFKDSYCYEAFEYIFFFSRDDEIISNQFSTVETNLCKFRCLFYYDEEMEDIIKTLIPDYFKIYESIFCIYKDVIDCSLRQNYKYKEIFDKEAEIFMQNNYIENLEKLVNLLSNFIVCDFMDVKEFLSMLKSIHIQALLNKKNTTEFYSGENVLFKELSKTVKIFTTSRISRLFPSLSGLTSGVINTARRCIIEAAATKAVTTAVAALSAAWVPVVGWTIFGLSTAYSGVSIFYSIFRKDINEKIVLSYTIEDDTIILDAIIFKNHMNGKLSGEKGLLDNKTFTYEIVLTNDKNALKSAFLDVKCYIAITGRSLDYVRG</sequence>
<keyword evidence="1" id="KW-1133">Transmembrane helix</keyword>
<feature type="transmembrane region" description="Helical" evidence="1">
    <location>
        <begin position="634"/>
        <end position="656"/>
    </location>
</feature>
<dbReference type="AlphaFoldDB" id="A0A1R2BLK9"/>
<keyword evidence="3" id="KW-1185">Reference proteome</keyword>
<reference evidence="2 3" key="1">
    <citation type="submission" date="2016-11" db="EMBL/GenBank/DDBJ databases">
        <title>The macronuclear genome of Stentor coeruleus: a giant cell with tiny introns.</title>
        <authorList>
            <person name="Slabodnick M."/>
            <person name="Ruby J.G."/>
            <person name="Reiff S.B."/>
            <person name="Swart E.C."/>
            <person name="Gosai S."/>
            <person name="Prabakaran S."/>
            <person name="Witkowska E."/>
            <person name="Larue G.E."/>
            <person name="Fisher S."/>
            <person name="Freeman R.M."/>
            <person name="Gunawardena J."/>
            <person name="Chu W."/>
            <person name="Stover N.A."/>
            <person name="Gregory B.D."/>
            <person name="Nowacki M."/>
            <person name="Derisi J."/>
            <person name="Roy S.W."/>
            <person name="Marshall W.F."/>
            <person name="Sood P."/>
        </authorList>
    </citation>
    <scope>NUCLEOTIDE SEQUENCE [LARGE SCALE GENOMIC DNA]</scope>
    <source>
        <strain evidence="2">WM001</strain>
    </source>
</reference>
<comment type="caution">
    <text evidence="2">The sequence shown here is derived from an EMBL/GenBank/DDBJ whole genome shotgun (WGS) entry which is preliminary data.</text>
</comment>
<dbReference type="Proteomes" id="UP000187209">
    <property type="component" value="Unassembled WGS sequence"/>
</dbReference>
<gene>
    <name evidence="2" type="ORF">SteCoe_22728</name>
</gene>
<accession>A0A1R2BLK9</accession>
<keyword evidence="1" id="KW-0472">Membrane</keyword>
<evidence type="ECO:0000313" key="3">
    <source>
        <dbReference type="Proteomes" id="UP000187209"/>
    </source>
</evidence>
<organism evidence="2 3">
    <name type="scientific">Stentor coeruleus</name>
    <dbReference type="NCBI Taxonomy" id="5963"/>
    <lineage>
        <taxon>Eukaryota</taxon>
        <taxon>Sar</taxon>
        <taxon>Alveolata</taxon>
        <taxon>Ciliophora</taxon>
        <taxon>Postciliodesmatophora</taxon>
        <taxon>Heterotrichea</taxon>
        <taxon>Heterotrichida</taxon>
        <taxon>Stentoridae</taxon>
        <taxon>Stentor</taxon>
    </lineage>
</organism>
<name>A0A1R2BLK9_9CILI</name>
<proteinExistence type="predicted"/>
<dbReference type="EMBL" id="MPUH01000564">
    <property type="protein sequence ID" value="OMJ77646.1"/>
    <property type="molecule type" value="Genomic_DNA"/>
</dbReference>
<evidence type="ECO:0000256" key="1">
    <source>
        <dbReference type="SAM" id="Phobius"/>
    </source>
</evidence>
<keyword evidence="1" id="KW-0812">Transmembrane</keyword>
<evidence type="ECO:0000313" key="2">
    <source>
        <dbReference type="EMBL" id="OMJ77646.1"/>
    </source>
</evidence>
<protein>
    <submittedName>
        <fullName evidence="2">Uncharacterized protein</fullName>
    </submittedName>
</protein>